<feature type="region of interest" description="Disordered" evidence="1">
    <location>
        <begin position="201"/>
        <end position="228"/>
    </location>
</feature>
<feature type="compositionally biased region" description="Basic and acidic residues" evidence="1">
    <location>
        <begin position="409"/>
        <end position="419"/>
    </location>
</feature>
<proteinExistence type="predicted"/>
<feature type="compositionally biased region" description="Polar residues" evidence="1">
    <location>
        <begin position="201"/>
        <end position="212"/>
    </location>
</feature>
<comment type="caution">
    <text evidence="2">The sequence shown here is derived from an EMBL/GenBank/DDBJ whole genome shotgun (WGS) entry which is preliminary data.</text>
</comment>
<feature type="region of interest" description="Disordered" evidence="1">
    <location>
        <begin position="140"/>
        <end position="160"/>
    </location>
</feature>
<feature type="compositionally biased region" description="Low complexity" evidence="1">
    <location>
        <begin position="455"/>
        <end position="468"/>
    </location>
</feature>
<evidence type="ECO:0000313" key="2">
    <source>
        <dbReference type="EMBL" id="KAK6952481.1"/>
    </source>
</evidence>
<feature type="compositionally biased region" description="Basic and acidic residues" evidence="1">
    <location>
        <begin position="382"/>
        <end position="401"/>
    </location>
</feature>
<feature type="region of interest" description="Disordered" evidence="1">
    <location>
        <begin position="1"/>
        <end position="26"/>
    </location>
</feature>
<evidence type="ECO:0000313" key="3">
    <source>
        <dbReference type="Proteomes" id="UP001369815"/>
    </source>
</evidence>
<feature type="region of interest" description="Disordered" evidence="1">
    <location>
        <begin position="295"/>
        <end position="468"/>
    </location>
</feature>
<dbReference type="Proteomes" id="UP001369815">
    <property type="component" value="Unassembled WGS sequence"/>
</dbReference>
<keyword evidence="3" id="KW-1185">Reference proteome</keyword>
<evidence type="ECO:0000256" key="1">
    <source>
        <dbReference type="SAM" id="MobiDB-lite"/>
    </source>
</evidence>
<feature type="compositionally biased region" description="Low complexity" evidence="1">
    <location>
        <begin position="321"/>
        <end position="333"/>
    </location>
</feature>
<feature type="compositionally biased region" description="Basic residues" evidence="1">
    <location>
        <begin position="369"/>
        <end position="381"/>
    </location>
</feature>
<sequence>MCSLEHQPAHLPHAASDISHRDSRGAPVLSRTPEFLDSLASLEGMLRIAARTDRDDVVLSVYSNWLMGFKGPTIVHPFDSQHPALSSGSTRDHFTRSLSPPRMVTSFHITSSERFEVSTASYQNTNLVDTATQPYIQASTQFPGPSPADEQFRNRTDKGARRWKNRTERHFAQGEQQESPSFWSSSFHTSSEDAIYASWEENTGNASGGTRSDTPERNEGHFSASPTLVDPFMASIPEAKPSKDLKCEQIAHTPSPASTCISEVEPVAVNPPTIVFGSVEFSLTADVGAIEKRLKSKEPVTDPANGTCHETQENPPLHSQSAAGGASSGTATSDPQHPSADRTKSQKKQNDKNPTSEETKNPPATKLTKNQKRKEARRRKREEKERLKPESESQPKPDSKSEPIPASKPDPKPKQEPKPEPSPVSKPVQKPEEMPVYHQFRVSTLSYRDALNNASRSKSSPRSSSSSP</sequence>
<feature type="compositionally biased region" description="Basic and acidic residues" evidence="1">
    <location>
        <begin position="150"/>
        <end position="160"/>
    </location>
</feature>
<feature type="compositionally biased region" description="Basic and acidic residues" evidence="1">
    <location>
        <begin position="339"/>
        <end position="360"/>
    </location>
</feature>
<organism evidence="2 3">
    <name type="scientific">Daldinia eschscholtzii</name>
    <dbReference type="NCBI Taxonomy" id="292717"/>
    <lineage>
        <taxon>Eukaryota</taxon>
        <taxon>Fungi</taxon>
        <taxon>Dikarya</taxon>
        <taxon>Ascomycota</taxon>
        <taxon>Pezizomycotina</taxon>
        <taxon>Sordariomycetes</taxon>
        <taxon>Xylariomycetidae</taxon>
        <taxon>Xylariales</taxon>
        <taxon>Hypoxylaceae</taxon>
        <taxon>Daldinia</taxon>
    </lineage>
</organism>
<dbReference type="AlphaFoldDB" id="A0AAX6MJW5"/>
<gene>
    <name evidence="2" type="ORF">Daesc_007019</name>
</gene>
<protein>
    <submittedName>
        <fullName evidence="2">Uncharacterized protein</fullName>
    </submittedName>
</protein>
<name>A0AAX6MJW5_9PEZI</name>
<accession>A0AAX6MJW5</accession>
<dbReference type="EMBL" id="JBANMG010000006">
    <property type="protein sequence ID" value="KAK6952481.1"/>
    <property type="molecule type" value="Genomic_DNA"/>
</dbReference>
<reference evidence="2 3" key="1">
    <citation type="journal article" date="2024" name="Front Chem Biol">
        <title>Unveiling the potential of Daldinia eschscholtzii MFLUCC 19-0629 through bioactivity and bioinformatics studies for enhanced sustainable agriculture production.</title>
        <authorList>
            <person name="Brooks S."/>
            <person name="Weaver J.A."/>
            <person name="Klomchit A."/>
            <person name="Alharthi S.A."/>
            <person name="Onlamun T."/>
            <person name="Nurani R."/>
            <person name="Vong T.K."/>
            <person name="Alberti F."/>
            <person name="Greco C."/>
        </authorList>
    </citation>
    <scope>NUCLEOTIDE SEQUENCE [LARGE SCALE GENOMIC DNA]</scope>
    <source>
        <strain evidence="2">MFLUCC 19-0629</strain>
    </source>
</reference>